<dbReference type="SUPFAM" id="SSF53300">
    <property type="entry name" value="vWA-like"/>
    <property type="match status" value="1"/>
</dbReference>
<keyword evidence="3" id="KW-1185">Reference proteome</keyword>
<dbReference type="Gene3D" id="3.40.50.410">
    <property type="entry name" value="von Willebrand factor, type A domain"/>
    <property type="match status" value="1"/>
</dbReference>
<dbReference type="EMBL" id="JARBDR010000594">
    <property type="protein sequence ID" value="KAJ8311068.1"/>
    <property type="molecule type" value="Genomic_DNA"/>
</dbReference>
<reference evidence="2 3" key="1">
    <citation type="submission" date="2022-12" db="EMBL/GenBank/DDBJ databases">
        <title>Chromosome-level genome of Tegillarca granosa.</title>
        <authorList>
            <person name="Kim J."/>
        </authorList>
    </citation>
    <scope>NUCLEOTIDE SEQUENCE [LARGE SCALE GENOMIC DNA]</scope>
    <source>
        <strain evidence="2">Teg-2019</strain>
        <tissue evidence="2">Adductor muscle</tissue>
    </source>
</reference>
<feature type="compositionally biased region" description="Acidic residues" evidence="1">
    <location>
        <begin position="52"/>
        <end position="63"/>
    </location>
</feature>
<feature type="compositionally biased region" description="Acidic residues" evidence="1">
    <location>
        <begin position="592"/>
        <end position="602"/>
    </location>
</feature>
<feature type="region of interest" description="Disordered" evidence="1">
    <location>
        <begin position="423"/>
        <end position="469"/>
    </location>
</feature>
<accession>A0ABQ9F642</accession>
<dbReference type="SUPFAM" id="SSF82919">
    <property type="entry name" value="Zn-finger domain of Sec23/24"/>
    <property type="match status" value="1"/>
</dbReference>
<dbReference type="Proteomes" id="UP001217089">
    <property type="component" value="Unassembled WGS sequence"/>
</dbReference>
<dbReference type="InterPro" id="IPR050550">
    <property type="entry name" value="SEC23_SEC24_subfamily"/>
</dbReference>
<proteinExistence type="predicted"/>
<feature type="region of interest" description="Disordered" evidence="1">
    <location>
        <begin position="52"/>
        <end position="202"/>
    </location>
</feature>
<dbReference type="InterPro" id="IPR036465">
    <property type="entry name" value="vWFA_dom_sf"/>
</dbReference>
<dbReference type="PANTHER" id="PTHR13803">
    <property type="entry name" value="SEC24-RELATED PROTEIN"/>
    <property type="match status" value="1"/>
</dbReference>
<gene>
    <name evidence="2" type="ORF">KUTeg_011383</name>
</gene>
<dbReference type="InterPro" id="IPR036174">
    <property type="entry name" value="Znf_Sec23_Sec24_sf"/>
</dbReference>
<comment type="caution">
    <text evidence="2">The sequence shown here is derived from an EMBL/GenBank/DDBJ whole genome shotgun (WGS) entry which is preliminary data.</text>
</comment>
<dbReference type="PANTHER" id="PTHR13803:SF36">
    <property type="entry name" value="TYPE A VON WILLEBRAND FACTOR DOMAIN-CONTAINING PROTEIN"/>
    <property type="match status" value="1"/>
</dbReference>
<evidence type="ECO:0000313" key="2">
    <source>
        <dbReference type="EMBL" id="KAJ8311068.1"/>
    </source>
</evidence>
<protein>
    <submittedName>
        <fullName evidence="2">Uncharacterized protein</fullName>
    </submittedName>
</protein>
<name>A0ABQ9F642_TEGGR</name>
<feature type="compositionally biased region" description="Polar residues" evidence="1">
    <location>
        <begin position="581"/>
        <end position="590"/>
    </location>
</feature>
<feature type="compositionally biased region" description="Basic and acidic residues" evidence="1">
    <location>
        <begin position="429"/>
        <end position="451"/>
    </location>
</feature>
<dbReference type="Gene3D" id="2.30.30.380">
    <property type="entry name" value="Zn-finger domain of Sec23/24"/>
    <property type="match status" value="1"/>
</dbReference>
<organism evidence="2 3">
    <name type="scientific">Tegillarca granosa</name>
    <name type="common">Malaysian cockle</name>
    <name type="synonym">Anadara granosa</name>
    <dbReference type="NCBI Taxonomy" id="220873"/>
    <lineage>
        <taxon>Eukaryota</taxon>
        <taxon>Metazoa</taxon>
        <taxon>Spiralia</taxon>
        <taxon>Lophotrochozoa</taxon>
        <taxon>Mollusca</taxon>
        <taxon>Bivalvia</taxon>
        <taxon>Autobranchia</taxon>
        <taxon>Pteriomorphia</taxon>
        <taxon>Arcoida</taxon>
        <taxon>Arcoidea</taxon>
        <taxon>Arcidae</taxon>
        <taxon>Tegillarca</taxon>
    </lineage>
</organism>
<evidence type="ECO:0000313" key="3">
    <source>
        <dbReference type="Proteomes" id="UP001217089"/>
    </source>
</evidence>
<sequence length="645" mass="70951">MHVKDLIILFYLLHSDYIKPLALKMDFGSEFTYLYDQPEYEVISDEEYECGMDVSDSDSGDDIETVKPSAASPPGTGAPPAPQPTLKLSCAGGIPLAPPVPTVMESSAGPPPAPPVPTVMESSAGPPPVPTVMESSAGPPPPPEGSAKSKSKVGSIFSLFSSKEKQDAQPTKKKVGKWRQSDDVLHTPQQQQRKGRRERRADTNIVSIKFNTLVMPSNMHTGDAVYCTSCRSILSHISEIKTEDDSKVWTCEFCGERNVIDVEDEEVPKVDDVTFMLEPALSTTASGPKDGLANVGLGRLDNLQSVDDEAAAGKFYEDIGNLAVSKGVCVSVTSIKGTNCKLVHLGKLADVTGGQVNIVDPLKLTQEFSTILANNIIATNVVATFIIHKQLFFHFEETEESKVVRNIGNVTADTEITFEYGVRTKHRKAETEDTKQSETGDTKPDEQKPEESGATAGPSTAGKDKGPDKLPFQLQIQYTDTDGAKALRVLTQVKPVTWDRKIAENKMNLDVLGKHTAHVSGQLAMEGLYTQSRSKALMNQRLAWRFTNHSEEGRHHRKSYKAMFGKIKSVENHINAVQMNERCSNSGRTYSDSEDSDAEDDVPDMKRSMLVKKSKKKLNRRVRECSDEVYEAIYDCKDLSQFKKK</sequence>
<evidence type="ECO:0000256" key="1">
    <source>
        <dbReference type="SAM" id="MobiDB-lite"/>
    </source>
</evidence>
<feature type="region of interest" description="Disordered" evidence="1">
    <location>
        <begin position="581"/>
        <end position="606"/>
    </location>
</feature>